<dbReference type="SMART" id="SM00384">
    <property type="entry name" value="AT_hook"/>
    <property type="match status" value="2"/>
</dbReference>
<dbReference type="EMBL" id="AMBO01000361">
    <property type="protein sequence ID" value="EKC99792.1"/>
    <property type="molecule type" value="Genomic_DNA"/>
</dbReference>
<feature type="compositionally biased region" description="Low complexity" evidence="1">
    <location>
        <begin position="725"/>
        <end position="745"/>
    </location>
</feature>
<dbReference type="eggNOG" id="ENOG502RB9J">
    <property type="taxonomic scope" value="Eukaryota"/>
</dbReference>
<feature type="compositionally biased region" description="Basic and acidic residues" evidence="1">
    <location>
        <begin position="639"/>
        <end position="658"/>
    </location>
</feature>
<protein>
    <submittedName>
        <fullName evidence="2">Uncharacterized protein</fullName>
    </submittedName>
</protein>
<dbReference type="Proteomes" id="UP000006757">
    <property type="component" value="Unassembled WGS sequence"/>
</dbReference>
<feature type="region of interest" description="Disordered" evidence="1">
    <location>
        <begin position="254"/>
        <end position="403"/>
    </location>
</feature>
<dbReference type="AlphaFoldDB" id="K1VSZ3"/>
<feature type="compositionally biased region" description="Basic and acidic residues" evidence="1">
    <location>
        <begin position="1019"/>
        <end position="1030"/>
    </location>
</feature>
<feature type="compositionally biased region" description="Low complexity" evidence="1">
    <location>
        <begin position="534"/>
        <end position="555"/>
    </location>
</feature>
<feature type="compositionally biased region" description="Polar residues" evidence="1">
    <location>
        <begin position="266"/>
        <end position="296"/>
    </location>
</feature>
<feature type="compositionally biased region" description="Low complexity" evidence="1">
    <location>
        <begin position="1004"/>
        <end position="1016"/>
    </location>
</feature>
<evidence type="ECO:0000313" key="2">
    <source>
        <dbReference type="EMBL" id="EKC99792.1"/>
    </source>
</evidence>
<feature type="compositionally biased region" description="Low complexity" evidence="1">
    <location>
        <begin position="923"/>
        <end position="937"/>
    </location>
</feature>
<gene>
    <name evidence="2" type="ORF">A1Q2_05871</name>
</gene>
<sequence length="1077" mass="113834">MLPAPVVIARSEVQSSVQLAPLAEFLAGLTENEHLNKLSDILDRFRTPKSYHRVDIRIVSSSDLPPSPGKEGADVDDYTLMKWSMERGDPIIVDDQPEAGPSGTNVSGDAEGRERMDVDIDPNGQPEFDRDTQPSVADGEDLAHRTQHEGREESPALSLPEQLFSDGSSPAKDNGTPFHSAPHSPEKNAEMRAAEASQPLSVVATAEKEKEEENGKEKEKEGDQGRKRLSAGMPIPLPPPAAALPMAVHFQFGLPPPVVPAPAEKTTVSAAVTTEPTAQSTEQPAQGATPAETANETARPAEPLPTLETVDGQGDKGAVASEPEGPAAETAPAAQAPVPGDVPPPAPDASANTTSAAQPADGDEELNQVLADKDAALVAIVDASRSPSPFTPSHPPPPGGSARFVRELRLDLRTLDSAALFELETWRREVLGLPPMDRIVPDSIWYQQVEPVPPTKKKGRKTNAEREAMRTEEAAKAEENGQAESEGEEEIEPEEEEDDIEVPSDKEEDYVPPAKAKKLGTGRPRGRPRKSETAPEAEQAPGGAVAAASTANGAQPKKRGRPSKSKPAESSSTPMEVEETEHVLDLLGPAALSPSPEPVPVPVKRVKPRRSIVEVVIPSPARSLASPAIKPGPSSRKQSLKETSKETPTRARDRKSTAKNETLASPAPRRSRRSNVAFDLEGSRPPSSSPPAPTRRTRASQGAASSASASPPPAPAAKSTRRTSRAAAELSSASPIRSPSPLPLLRTHGKAAASPSPPPARRTRHSVGAVEPSPAPATRRTRLSQVTVEPTPPPSRKRKAVEAASPAPAARRTRHAAADEVSATPPPSKRQTRSSGPAVLPEPEPSSSRKRRVSVSSDHASPAPASKRTRAEPAKRHTAKRSGALPPKSKVTARRSGGAPPAKAATPTPPPAPRAKRTSGALPARSSPVRARRSGGALPSKTDSSPAPRARRSGTLPLKAASPPAPRAKRSGGALPSKKPVMAKRSGAPPKPAARATRARGDVSSSSPEASPSARARSTRSETRNERLDYVDLPAPRVKLDMTLKRGRESYGRSVVLKVQADQEEGSDDEWQMFRNL</sequence>
<proteinExistence type="predicted"/>
<name>K1VSZ3_TRIAC</name>
<feature type="compositionally biased region" description="Pro residues" evidence="1">
    <location>
        <begin position="389"/>
        <end position="399"/>
    </location>
</feature>
<dbReference type="OrthoDB" id="2594942at2759"/>
<dbReference type="HOGENOM" id="CLU_286703_0_0_1"/>
<feature type="compositionally biased region" description="Basic residues" evidence="1">
    <location>
        <begin position="515"/>
        <end position="528"/>
    </location>
</feature>
<dbReference type="OMA" id="VGHERNG"/>
<evidence type="ECO:0000313" key="3">
    <source>
        <dbReference type="Proteomes" id="UP000006757"/>
    </source>
</evidence>
<feature type="region of interest" description="Disordered" evidence="1">
    <location>
        <begin position="444"/>
        <end position="1030"/>
    </location>
</feature>
<organism evidence="2 3">
    <name type="scientific">Trichosporon asahii var. asahii (strain CBS 8904)</name>
    <name type="common">Yeast</name>
    <dbReference type="NCBI Taxonomy" id="1220162"/>
    <lineage>
        <taxon>Eukaryota</taxon>
        <taxon>Fungi</taxon>
        <taxon>Dikarya</taxon>
        <taxon>Basidiomycota</taxon>
        <taxon>Agaricomycotina</taxon>
        <taxon>Tremellomycetes</taxon>
        <taxon>Trichosporonales</taxon>
        <taxon>Trichosporonaceae</taxon>
        <taxon>Trichosporon</taxon>
    </lineage>
</organism>
<feature type="compositionally biased region" description="Basic and acidic residues" evidence="1">
    <location>
        <begin position="184"/>
        <end position="193"/>
    </location>
</feature>
<keyword evidence="3" id="KW-1185">Reference proteome</keyword>
<dbReference type="InterPro" id="IPR017956">
    <property type="entry name" value="AT_hook_DNA-bd_motif"/>
</dbReference>
<feature type="compositionally biased region" description="Basic and acidic residues" evidence="1">
    <location>
        <begin position="141"/>
        <end position="154"/>
    </location>
</feature>
<feature type="compositionally biased region" description="Basic and acidic residues" evidence="1">
    <location>
        <begin position="206"/>
        <end position="226"/>
    </location>
</feature>
<dbReference type="InParanoid" id="K1VSZ3"/>
<reference evidence="2 3" key="1">
    <citation type="journal article" date="2012" name="Eukaryot. Cell">
        <title>Genome sequence of the Trichosporon asahii environmental strain CBS 8904.</title>
        <authorList>
            <person name="Yang R.Y."/>
            <person name="Li H.T."/>
            <person name="Zhu H."/>
            <person name="Zhou G.P."/>
            <person name="Wang M."/>
            <person name="Wang L."/>
        </authorList>
    </citation>
    <scope>NUCLEOTIDE SEQUENCE [LARGE SCALE GENOMIC DNA]</scope>
    <source>
        <strain evidence="2 3">CBS 8904</strain>
    </source>
</reference>
<feature type="compositionally biased region" description="Low complexity" evidence="1">
    <location>
        <begin position="320"/>
        <end position="339"/>
    </location>
</feature>
<feature type="compositionally biased region" description="Low complexity" evidence="1">
    <location>
        <begin position="699"/>
        <end position="709"/>
    </location>
</feature>
<comment type="caution">
    <text evidence="2">The sequence shown here is derived from an EMBL/GenBank/DDBJ whole genome shotgun (WGS) entry which is preliminary data.</text>
</comment>
<evidence type="ECO:0000256" key="1">
    <source>
        <dbReference type="SAM" id="MobiDB-lite"/>
    </source>
</evidence>
<feature type="compositionally biased region" description="Basic and acidic residues" evidence="1">
    <location>
        <begin position="462"/>
        <end position="479"/>
    </location>
</feature>
<feature type="region of interest" description="Disordered" evidence="1">
    <location>
        <begin position="91"/>
        <end position="237"/>
    </location>
</feature>
<dbReference type="GO" id="GO:0003677">
    <property type="term" value="F:DNA binding"/>
    <property type="evidence" value="ECO:0007669"/>
    <property type="project" value="InterPro"/>
</dbReference>
<accession>K1VSZ3</accession>
<feature type="compositionally biased region" description="Acidic residues" evidence="1">
    <location>
        <begin position="485"/>
        <end position="510"/>
    </location>
</feature>